<evidence type="ECO:0000313" key="8">
    <source>
        <dbReference type="EMBL" id="WVT05155.1"/>
    </source>
</evidence>
<keyword evidence="2" id="KW-0229">DNA integration</keyword>
<dbReference type="InterPro" id="IPR013762">
    <property type="entry name" value="Integrase-like_cat_sf"/>
</dbReference>
<feature type="domain" description="Core-binding (CB)" evidence="7">
    <location>
        <begin position="95"/>
        <end position="175"/>
    </location>
</feature>
<dbReference type="Proteomes" id="UP001432360">
    <property type="component" value="Chromosome"/>
</dbReference>
<dbReference type="Pfam" id="PF00589">
    <property type="entry name" value="Phage_integrase"/>
    <property type="match status" value="1"/>
</dbReference>
<dbReference type="InterPro" id="IPR025166">
    <property type="entry name" value="Integrase_DNA_bind_dom"/>
</dbReference>
<dbReference type="Gene3D" id="1.10.443.10">
    <property type="entry name" value="Intergrase catalytic core"/>
    <property type="match status" value="1"/>
</dbReference>
<evidence type="ECO:0000256" key="2">
    <source>
        <dbReference type="ARBA" id="ARBA00022908"/>
    </source>
</evidence>
<dbReference type="Gene3D" id="1.10.150.130">
    <property type="match status" value="1"/>
</dbReference>
<dbReference type="InterPro" id="IPR010998">
    <property type="entry name" value="Integrase_recombinase_N"/>
</dbReference>
<keyword evidence="9" id="KW-1185">Reference proteome</keyword>
<sequence>MSKITKRLVECTNPEAKDVFVWDEELAGYGLKVTPKGRKVFVLQYRIGRQSRRMTLGLFGHITADQARSQAQAALRKVSRGEDPMAEREAKREEQNTGELLDQFLAQHADAKLKGRSSEEYRRLVEKLIPNKLRRMPITEVSRHNIAQLHNQLSATPYQANRLLAVLRKFFNWCEKNGFRGDLTNPALHVELFKERKRERFLSPAELAHLGEVLTEVEREGSASPFVIAAIRLLILTGARLNEILTVQWDWVDFENSCVRLPDSKTGAKTIYLSPPASQVLASVPRLEGNPYVICGQRVASCLVNLQKPWSAIRQRAGLGNVRIHDLRHSFASIAVASGMSLPMIGKLLGHSQPQTTARYAHLADDPMKHAAGQIGKQISILPGLRVVSS</sequence>
<dbReference type="SUPFAM" id="SSF56349">
    <property type="entry name" value="DNA breaking-rejoining enzymes"/>
    <property type="match status" value="1"/>
</dbReference>
<dbReference type="InterPro" id="IPR050808">
    <property type="entry name" value="Phage_Integrase"/>
</dbReference>
<dbReference type="InterPro" id="IPR002104">
    <property type="entry name" value="Integrase_catalytic"/>
</dbReference>
<organism evidence="8 9">
    <name type="scientific">Sinorhizobium chiapasense</name>
    <dbReference type="NCBI Taxonomy" id="501572"/>
    <lineage>
        <taxon>Bacteria</taxon>
        <taxon>Pseudomonadati</taxon>
        <taxon>Pseudomonadota</taxon>
        <taxon>Alphaproteobacteria</taxon>
        <taxon>Hyphomicrobiales</taxon>
        <taxon>Rhizobiaceae</taxon>
        <taxon>Sinorhizobium/Ensifer group</taxon>
        <taxon>Sinorhizobium</taxon>
    </lineage>
</organism>
<dbReference type="InterPro" id="IPR044068">
    <property type="entry name" value="CB"/>
</dbReference>
<evidence type="ECO:0000256" key="1">
    <source>
        <dbReference type="ARBA" id="ARBA00008857"/>
    </source>
</evidence>
<accession>A0ABZ2BG82</accession>
<name>A0ABZ2BG82_9HYPH</name>
<dbReference type="Pfam" id="PF13356">
    <property type="entry name" value="Arm-DNA-bind_3"/>
    <property type="match status" value="1"/>
</dbReference>
<comment type="similarity">
    <text evidence="1">Belongs to the 'phage' integrase family.</text>
</comment>
<keyword evidence="3 5" id="KW-0238">DNA-binding</keyword>
<evidence type="ECO:0000313" key="9">
    <source>
        <dbReference type="Proteomes" id="UP001432360"/>
    </source>
</evidence>
<dbReference type="InterPro" id="IPR038488">
    <property type="entry name" value="Integrase_DNA-bd_sf"/>
</dbReference>
<protein>
    <submittedName>
        <fullName evidence="8">Site-specific integrase</fullName>
    </submittedName>
</protein>
<evidence type="ECO:0000256" key="3">
    <source>
        <dbReference type="ARBA" id="ARBA00023125"/>
    </source>
</evidence>
<dbReference type="Gene3D" id="3.30.160.390">
    <property type="entry name" value="Integrase, DNA-binding domain"/>
    <property type="match status" value="1"/>
</dbReference>
<dbReference type="EMBL" id="CP133148">
    <property type="protein sequence ID" value="WVT05155.1"/>
    <property type="molecule type" value="Genomic_DNA"/>
</dbReference>
<keyword evidence="4" id="KW-0233">DNA recombination</keyword>
<reference evidence="8" key="1">
    <citation type="submission" date="2023-08" db="EMBL/GenBank/DDBJ databases">
        <title>Complete genome sequence of Sinorhizobium chiapanecum ITTG S70 isolated from Acaciella angustissima nodules in Chiapas-Mexico.</title>
        <authorList>
            <person name="Rincon-Rosales R."/>
            <person name="Rogel M.A."/>
            <person name="Rincon-Medina C.I."/>
            <person name="Guerrero G."/>
            <person name="Manzano-Gomez L.A."/>
            <person name="Lopez-Lopez A."/>
            <person name="Rincon Molina F.A."/>
            <person name="Martinez-Romero E."/>
        </authorList>
    </citation>
    <scope>NUCLEOTIDE SEQUENCE</scope>
    <source>
        <strain evidence="8">ITTG S70</strain>
    </source>
</reference>
<evidence type="ECO:0000259" key="6">
    <source>
        <dbReference type="PROSITE" id="PS51898"/>
    </source>
</evidence>
<dbReference type="PANTHER" id="PTHR30629">
    <property type="entry name" value="PROPHAGE INTEGRASE"/>
    <property type="match status" value="1"/>
</dbReference>
<proteinExistence type="inferred from homology"/>
<dbReference type="RefSeq" id="WP_331374251.1">
    <property type="nucleotide sequence ID" value="NZ_CP133148.1"/>
</dbReference>
<evidence type="ECO:0000259" key="7">
    <source>
        <dbReference type="PROSITE" id="PS51900"/>
    </source>
</evidence>
<dbReference type="PROSITE" id="PS51898">
    <property type="entry name" value="TYR_RECOMBINASE"/>
    <property type="match status" value="1"/>
</dbReference>
<dbReference type="CDD" id="cd00796">
    <property type="entry name" value="INT_Rci_Hp1_C"/>
    <property type="match status" value="1"/>
</dbReference>
<dbReference type="PROSITE" id="PS51900">
    <property type="entry name" value="CB"/>
    <property type="match status" value="1"/>
</dbReference>
<evidence type="ECO:0000256" key="5">
    <source>
        <dbReference type="PROSITE-ProRule" id="PRU01248"/>
    </source>
</evidence>
<dbReference type="InterPro" id="IPR011010">
    <property type="entry name" value="DNA_brk_join_enz"/>
</dbReference>
<dbReference type="PANTHER" id="PTHR30629:SF2">
    <property type="entry name" value="PROPHAGE INTEGRASE INTS-RELATED"/>
    <property type="match status" value="1"/>
</dbReference>
<feature type="domain" description="Tyr recombinase" evidence="6">
    <location>
        <begin position="197"/>
        <end position="373"/>
    </location>
</feature>
<evidence type="ECO:0000256" key="4">
    <source>
        <dbReference type="ARBA" id="ARBA00023172"/>
    </source>
</evidence>
<gene>
    <name evidence="8" type="ORF">RB548_07105</name>
</gene>